<keyword evidence="1" id="KW-0472">Membrane</keyword>
<keyword evidence="1" id="KW-1133">Transmembrane helix</keyword>
<evidence type="ECO:0000256" key="1">
    <source>
        <dbReference type="SAM" id="Phobius"/>
    </source>
</evidence>
<keyword evidence="4" id="KW-1185">Reference proteome</keyword>
<evidence type="ECO:0000313" key="3">
    <source>
        <dbReference type="EMBL" id="QFT25248.1"/>
    </source>
</evidence>
<sequence length="205" mass="22295">MNWPLVFIFTLVSCFAAAQPVDDGKADAFINVNMSLELDGIEKALGDSNQSLEHIGDALDKIARSDNLTPEQKATLTQTITGLHQLVDVSKQSVESLPSAFQKSQQSMAAQSRIFLDDLQFKILLTISAVGLAIIMIIAAIGWCILRPMQASLVQVTQNMSSMAGAIKTTASALDSISMQQHDIAERLESYQQTKRDNLADDSSH</sequence>
<gene>
    <name evidence="3" type="ORF">FIV01_02160</name>
</gene>
<dbReference type="RefSeq" id="WP_152429528.1">
    <property type="nucleotide sequence ID" value="NZ_CBCSDK010000005.1"/>
</dbReference>
<reference evidence="3 4" key="1">
    <citation type="submission" date="2019-10" db="EMBL/GenBank/DDBJ databases">
        <title>Complete genome sequence of Vibrio sp. strain THAF100, isolated from non-filtered water from the water column of tank 6 of a marine aquarium containing stony-coral fragments. Water maintained at 26 degree C.</title>
        <authorList>
            <person name="Ruckert C."/>
            <person name="Franco A."/>
            <person name="Kalinowski J."/>
            <person name="Glaeser S."/>
        </authorList>
    </citation>
    <scope>NUCLEOTIDE SEQUENCE [LARGE SCALE GENOMIC DNA]</scope>
    <source>
        <strain evidence="3 4">THAF100</strain>
    </source>
</reference>
<dbReference type="AlphaFoldDB" id="A0A5P9CG11"/>
<keyword evidence="1" id="KW-0812">Transmembrane</keyword>
<keyword evidence="2" id="KW-0732">Signal</keyword>
<accession>A0A5P9CG11</accession>
<evidence type="ECO:0008006" key="5">
    <source>
        <dbReference type="Google" id="ProtNLM"/>
    </source>
</evidence>
<feature type="transmembrane region" description="Helical" evidence="1">
    <location>
        <begin position="123"/>
        <end position="146"/>
    </location>
</feature>
<dbReference type="EMBL" id="CP045350">
    <property type="protein sequence ID" value="QFT25248.1"/>
    <property type="molecule type" value="Genomic_DNA"/>
</dbReference>
<dbReference type="OrthoDB" id="5878052at2"/>
<dbReference type="Proteomes" id="UP000326936">
    <property type="component" value="Chromosome"/>
</dbReference>
<feature type="chain" id="PRO_5025052754" description="GTP-binding protein" evidence="2">
    <location>
        <begin position="19"/>
        <end position="205"/>
    </location>
</feature>
<feature type="signal peptide" evidence="2">
    <location>
        <begin position="1"/>
        <end position="18"/>
    </location>
</feature>
<evidence type="ECO:0000256" key="2">
    <source>
        <dbReference type="SAM" id="SignalP"/>
    </source>
</evidence>
<protein>
    <recommendedName>
        <fullName evidence="5">GTP-binding protein</fullName>
    </recommendedName>
</protein>
<dbReference type="KEGG" id="vaq:FIV01_02160"/>
<name>A0A5P9CG11_9VIBR</name>
<organism evidence="3 4">
    <name type="scientific">Vibrio aquimaris</name>
    <dbReference type="NCBI Taxonomy" id="2587862"/>
    <lineage>
        <taxon>Bacteria</taxon>
        <taxon>Pseudomonadati</taxon>
        <taxon>Pseudomonadota</taxon>
        <taxon>Gammaproteobacteria</taxon>
        <taxon>Vibrionales</taxon>
        <taxon>Vibrionaceae</taxon>
        <taxon>Vibrio</taxon>
    </lineage>
</organism>
<proteinExistence type="predicted"/>
<evidence type="ECO:0000313" key="4">
    <source>
        <dbReference type="Proteomes" id="UP000326936"/>
    </source>
</evidence>